<evidence type="ECO:0000256" key="3">
    <source>
        <dbReference type="ARBA" id="ARBA00022833"/>
    </source>
</evidence>
<dbReference type="Pfam" id="PF14768">
    <property type="entry name" value="RPA_interact_C"/>
    <property type="match status" value="1"/>
</dbReference>
<evidence type="ECO:0000313" key="6">
    <source>
        <dbReference type="Proteomes" id="UP001549921"/>
    </source>
</evidence>
<dbReference type="InterPro" id="IPR028156">
    <property type="entry name" value="RIP"/>
</dbReference>
<evidence type="ECO:0000259" key="4">
    <source>
        <dbReference type="Pfam" id="PF14768"/>
    </source>
</evidence>
<dbReference type="AlphaFoldDB" id="A0ABD0TFZ8"/>
<dbReference type="Proteomes" id="UP001549921">
    <property type="component" value="Unassembled WGS sequence"/>
</dbReference>
<proteinExistence type="predicted"/>
<evidence type="ECO:0000256" key="1">
    <source>
        <dbReference type="ARBA" id="ARBA00022723"/>
    </source>
</evidence>
<organism evidence="5 6">
    <name type="scientific">Loxostege sticticalis</name>
    <name type="common">Beet webworm moth</name>
    <dbReference type="NCBI Taxonomy" id="481309"/>
    <lineage>
        <taxon>Eukaryota</taxon>
        <taxon>Metazoa</taxon>
        <taxon>Ecdysozoa</taxon>
        <taxon>Arthropoda</taxon>
        <taxon>Hexapoda</taxon>
        <taxon>Insecta</taxon>
        <taxon>Pterygota</taxon>
        <taxon>Neoptera</taxon>
        <taxon>Endopterygota</taxon>
        <taxon>Lepidoptera</taxon>
        <taxon>Glossata</taxon>
        <taxon>Ditrysia</taxon>
        <taxon>Pyraloidea</taxon>
        <taxon>Crambidae</taxon>
        <taxon>Pyraustinae</taxon>
        <taxon>Loxostege</taxon>
    </lineage>
</organism>
<evidence type="ECO:0000256" key="2">
    <source>
        <dbReference type="ARBA" id="ARBA00022771"/>
    </source>
</evidence>
<keyword evidence="2" id="KW-0863">Zinc-finger</keyword>
<dbReference type="PANTHER" id="PTHR31742">
    <property type="entry name" value="RPA-INTERACTING PROTEIN RPAIN"/>
    <property type="match status" value="1"/>
</dbReference>
<accession>A0ABD0TFZ8</accession>
<dbReference type="PANTHER" id="PTHR31742:SF1">
    <property type="entry name" value="RPA-INTERACTING PROTEIN"/>
    <property type="match status" value="1"/>
</dbReference>
<reference evidence="5 6" key="1">
    <citation type="submission" date="2024-06" db="EMBL/GenBank/DDBJ databases">
        <title>A chromosome-level genome assembly of beet webworm, Loxostege sticticalis.</title>
        <authorList>
            <person name="Zhang Y."/>
        </authorList>
    </citation>
    <scope>NUCLEOTIDE SEQUENCE [LARGE SCALE GENOMIC DNA]</scope>
    <source>
        <strain evidence="5">AQ028</strain>
        <tissue evidence="5">Male pupae</tissue>
    </source>
</reference>
<comment type="caution">
    <text evidence="5">The sequence shown here is derived from an EMBL/GenBank/DDBJ whole genome shotgun (WGS) entry which is preliminary data.</text>
</comment>
<keyword evidence="3" id="KW-0862">Zinc</keyword>
<dbReference type="GO" id="GO:0008270">
    <property type="term" value="F:zinc ion binding"/>
    <property type="evidence" value="ECO:0007669"/>
    <property type="project" value="UniProtKB-KW"/>
</dbReference>
<dbReference type="EMBL" id="JBEDNZ010000005">
    <property type="protein sequence ID" value="KAL0842000.1"/>
    <property type="molecule type" value="Genomic_DNA"/>
</dbReference>
<dbReference type="InterPro" id="IPR028159">
    <property type="entry name" value="RPA_interact_C_dom"/>
</dbReference>
<feature type="domain" description="RPA-interacting protein C-terminal" evidence="4">
    <location>
        <begin position="123"/>
        <end position="200"/>
    </location>
</feature>
<protein>
    <recommendedName>
        <fullName evidence="4">RPA-interacting protein C-terminal domain-containing protein</fullName>
    </recommendedName>
</protein>
<evidence type="ECO:0000313" key="5">
    <source>
        <dbReference type="EMBL" id="KAL0842000.1"/>
    </source>
</evidence>
<gene>
    <name evidence="5" type="ORF">ABMA28_014219</name>
</gene>
<name>A0ABD0TFZ8_LOXSC</name>
<keyword evidence="1" id="KW-0479">Metal-binding</keyword>
<sequence>MNSPSASSPKFKNLKKIQRNSPIELKEKMRKNYKDKIQNCRDVLMNRFRGPVEEMDLRNTLTEIYKNMFDFSTESPVDNQDIDVLEEIKKELIQEEFEWWLEEYEKSQMDIDWSTIEAEDNVICPICQKNNLVLTNSVLSCSQCQSTIKTQKSLPDVKKSILYSLEKHSAVCNNEFQFALVPELNESHIYLICSSCLEMQIVV</sequence>